<dbReference type="GO" id="GO:0005886">
    <property type="term" value="C:plasma membrane"/>
    <property type="evidence" value="ECO:0007669"/>
    <property type="project" value="TreeGrafter"/>
</dbReference>
<dbReference type="InterPro" id="IPR000033">
    <property type="entry name" value="LDLR_classB_rpt"/>
</dbReference>
<dbReference type="InterPro" id="IPR050778">
    <property type="entry name" value="Cueball_EGF_LRP_Nidogen"/>
</dbReference>
<dbReference type="InterPro" id="IPR011042">
    <property type="entry name" value="6-blade_b-propeller_TolB-like"/>
</dbReference>
<keyword evidence="2" id="KW-0732">Signal</keyword>
<dbReference type="SMART" id="SM00135">
    <property type="entry name" value="LY"/>
    <property type="match status" value="3"/>
</dbReference>
<dbReference type="PANTHER" id="PTHR46513:SF37">
    <property type="entry name" value="LDL RECEPTOR RELATED PROTEIN 1-RELATED"/>
    <property type="match status" value="1"/>
</dbReference>
<keyword evidence="1" id="KW-0245">EGF-like domain</keyword>
<feature type="repeat" description="LDL-receptor class B" evidence="6">
    <location>
        <begin position="44"/>
        <end position="87"/>
    </location>
</feature>
<sequence length="137" mass="16098">GNIYWTDQGFDVIEVARLNGSFRYVVISQGLDKPRAITVHPEKGYLFWTEWGQYPRIERSRLDGTERMVLVNVSISWPNGISVDYEDGKLYWCDARTDKIERIDLEPGENREVVLSSNNMDMFSVSVFEEYIYWSDR</sequence>
<dbReference type="GO" id="GO:0060070">
    <property type="term" value="P:canonical Wnt signaling pathway"/>
    <property type="evidence" value="ECO:0007669"/>
    <property type="project" value="TreeGrafter"/>
</dbReference>
<feature type="non-terminal residue" evidence="7">
    <location>
        <position position="137"/>
    </location>
</feature>
<evidence type="ECO:0000256" key="2">
    <source>
        <dbReference type="ARBA" id="ARBA00022729"/>
    </source>
</evidence>
<keyword evidence="4" id="KW-1015">Disulfide bond</keyword>
<keyword evidence="5" id="KW-0325">Glycoprotein</keyword>
<dbReference type="GO" id="GO:0017147">
    <property type="term" value="F:Wnt-protein binding"/>
    <property type="evidence" value="ECO:0007669"/>
    <property type="project" value="TreeGrafter"/>
</dbReference>
<protein>
    <submittedName>
        <fullName evidence="7">Low-density lipoprotein receptor-related protein 1</fullName>
    </submittedName>
</protein>
<dbReference type="Gene3D" id="2.120.10.30">
    <property type="entry name" value="TolB, C-terminal domain"/>
    <property type="match status" value="1"/>
</dbReference>
<evidence type="ECO:0000256" key="1">
    <source>
        <dbReference type="ARBA" id="ARBA00022536"/>
    </source>
</evidence>
<keyword evidence="7" id="KW-0449">Lipoprotein</keyword>
<dbReference type="SUPFAM" id="SSF63825">
    <property type="entry name" value="YWTD domain"/>
    <property type="match status" value="1"/>
</dbReference>
<accession>A0A091RPM7</accession>
<keyword evidence="3" id="KW-0677">Repeat</keyword>
<dbReference type="PANTHER" id="PTHR46513">
    <property type="entry name" value="VITELLOGENIN RECEPTOR-LIKE PROTEIN-RELATED-RELATED"/>
    <property type="match status" value="1"/>
</dbReference>
<feature type="repeat" description="LDL-receptor class B" evidence="6">
    <location>
        <begin position="88"/>
        <end position="131"/>
    </location>
</feature>
<evidence type="ECO:0000256" key="4">
    <source>
        <dbReference type="ARBA" id="ARBA00023157"/>
    </source>
</evidence>
<proteinExistence type="predicted"/>
<organism evidence="7 8">
    <name type="scientific">Merops nubicus</name>
    <name type="common">Northern carmine bee-eater</name>
    <dbReference type="NCBI Taxonomy" id="57421"/>
    <lineage>
        <taxon>Eukaryota</taxon>
        <taxon>Metazoa</taxon>
        <taxon>Chordata</taxon>
        <taxon>Craniata</taxon>
        <taxon>Vertebrata</taxon>
        <taxon>Euteleostomi</taxon>
        <taxon>Archelosauria</taxon>
        <taxon>Archosauria</taxon>
        <taxon>Dinosauria</taxon>
        <taxon>Saurischia</taxon>
        <taxon>Theropoda</taxon>
        <taxon>Coelurosauria</taxon>
        <taxon>Aves</taxon>
        <taxon>Neognathae</taxon>
        <taxon>Neoaves</taxon>
        <taxon>Telluraves</taxon>
        <taxon>Coraciimorphae</taxon>
        <taxon>Coraciiformes</taxon>
        <taxon>Meropidae</taxon>
        <taxon>Merops</taxon>
    </lineage>
</organism>
<evidence type="ECO:0000256" key="6">
    <source>
        <dbReference type="PROSITE-ProRule" id="PRU00461"/>
    </source>
</evidence>
<dbReference type="AlphaFoldDB" id="A0A091RPM7"/>
<keyword evidence="7" id="KW-0675">Receptor</keyword>
<evidence type="ECO:0000313" key="8">
    <source>
        <dbReference type="Proteomes" id="UP000052967"/>
    </source>
</evidence>
<dbReference type="FunFam" id="2.120.10.30:FF:000241">
    <property type="entry name" value="Low-density lipoprotein receptor-related protein 6"/>
    <property type="match status" value="1"/>
</dbReference>
<evidence type="ECO:0000256" key="5">
    <source>
        <dbReference type="ARBA" id="ARBA00023180"/>
    </source>
</evidence>
<dbReference type="Proteomes" id="UP000052967">
    <property type="component" value="Unassembled WGS sequence"/>
</dbReference>
<dbReference type="Pfam" id="PF00058">
    <property type="entry name" value="Ldl_recept_b"/>
    <property type="match status" value="2"/>
</dbReference>
<reference evidence="7 8" key="1">
    <citation type="submission" date="2014-04" db="EMBL/GenBank/DDBJ databases">
        <title>Genome evolution of avian class.</title>
        <authorList>
            <person name="Zhang G."/>
            <person name="Li C."/>
        </authorList>
    </citation>
    <scope>NUCLEOTIDE SEQUENCE [LARGE SCALE GENOMIC DNA]</scope>
    <source>
        <strain evidence="7">BGI_N331</strain>
    </source>
</reference>
<keyword evidence="8" id="KW-1185">Reference proteome</keyword>
<evidence type="ECO:0000256" key="3">
    <source>
        <dbReference type="ARBA" id="ARBA00022737"/>
    </source>
</evidence>
<feature type="non-terminal residue" evidence="7">
    <location>
        <position position="1"/>
    </location>
</feature>
<dbReference type="PROSITE" id="PS51120">
    <property type="entry name" value="LDLRB"/>
    <property type="match status" value="3"/>
</dbReference>
<gene>
    <name evidence="7" type="ORF">N331_07243</name>
</gene>
<evidence type="ECO:0000313" key="7">
    <source>
        <dbReference type="EMBL" id="KFQ30417.1"/>
    </source>
</evidence>
<feature type="repeat" description="LDL-receptor class B" evidence="6">
    <location>
        <begin position="1"/>
        <end position="43"/>
    </location>
</feature>
<dbReference type="GO" id="GO:0042813">
    <property type="term" value="F:Wnt receptor activity"/>
    <property type="evidence" value="ECO:0007669"/>
    <property type="project" value="TreeGrafter"/>
</dbReference>
<dbReference type="EMBL" id="KK706162">
    <property type="protein sequence ID" value="KFQ30417.1"/>
    <property type="molecule type" value="Genomic_DNA"/>
</dbReference>
<name>A0A091RPM7_MERNU</name>